<reference evidence="3 4" key="1">
    <citation type="submission" date="2017-07" db="EMBL/GenBank/DDBJ databases">
        <title>Leptospira spp. isolated from tropical soils.</title>
        <authorList>
            <person name="Thibeaux R."/>
            <person name="Iraola G."/>
            <person name="Ferres I."/>
            <person name="Bierque E."/>
            <person name="Girault D."/>
            <person name="Soupe-Gilbert M.-E."/>
            <person name="Picardeau M."/>
            <person name="Goarant C."/>
        </authorList>
    </citation>
    <scope>NUCLEOTIDE SEQUENCE [LARGE SCALE GENOMIC DNA]</scope>
    <source>
        <strain evidence="1 4">FH2-B-C1</strain>
        <strain evidence="2 3">FH2-B-D1</strain>
    </source>
</reference>
<dbReference type="NCBIfam" id="TIGR04389">
    <property type="entry name" value="Lepto_lipo_1"/>
    <property type="match status" value="1"/>
</dbReference>
<evidence type="ECO:0000313" key="4">
    <source>
        <dbReference type="Proteomes" id="UP000232188"/>
    </source>
</evidence>
<organism evidence="1 4">
    <name type="scientific">Leptospira adleri</name>
    <dbReference type="NCBI Taxonomy" id="2023186"/>
    <lineage>
        <taxon>Bacteria</taxon>
        <taxon>Pseudomonadati</taxon>
        <taxon>Spirochaetota</taxon>
        <taxon>Spirochaetia</taxon>
        <taxon>Leptospirales</taxon>
        <taxon>Leptospiraceae</taxon>
        <taxon>Leptospira</taxon>
    </lineage>
</organism>
<dbReference type="EMBL" id="NPDV01000042">
    <property type="protein sequence ID" value="PJZ51200.1"/>
    <property type="molecule type" value="Genomic_DNA"/>
</dbReference>
<keyword evidence="3" id="KW-1185">Reference proteome</keyword>
<protein>
    <recommendedName>
        <fullName evidence="5">Lipoprotein, tandem type</fullName>
    </recommendedName>
</protein>
<dbReference type="AlphaFoldDB" id="A0A2M9YI74"/>
<dbReference type="RefSeq" id="WP_100787789.1">
    <property type="nucleotide sequence ID" value="NZ_NPDU01000143.1"/>
</dbReference>
<comment type="caution">
    <text evidence="1">The sequence shown here is derived from an EMBL/GenBank/DDBJ whole genome shotgun (WGS) entry which is preliminary data.</text>
</comment>
<evidence type="ECO:0000313" key="3">
    <source>
        <dbReference type="Proteomes" id="UP000232149"/>
    </source>
</evidence>
<gene>
    <name evidence="2" type="ORF">CH376_23720</name>
    <name evidence="1" type="ORF">CH380_21360</name>
</gene>
<dbReference type="EMBL" id="NPDU01000143">
    <property type="protein sequence ID" value="PJZ59437.1"/>
    <property type="molecule type" value="Genomic_DNA"/>
</dbReference>
<evidence type="ECO:0008006" key="5">
    <source>
        <dbReference type="Google" id="ProtNLM"/>
    </source>
</evidence>
<evidence type="ECO:0000313" key="1">
    <source>
        <dbReference type="EMBL" id="PJZ51200.1"/>
    </source>
</evidence>
<evidence type="ECO:0000313" key="2">
    <source>
        <dbReference type="EMBL" id="PJZ59437.1"/>
    </source>
</evidence>
<dbReference type="Proteomes" id="UP000232188">
    <property type="component" value="Unassembled WGS sequence"/>
</dbReference>
<dbReference type="Proteomes" id="UP000232149">
    <property type="component" value="Unassembled WGS sequence"/>
</dbReference>
<accession>A0A2M9YI74</accession>
<proteinExistence type="predicted"/>
<name>A0A2M9YI74_9LEPT</name>
<sequence length="205" mass="23108">MKKEFRSIFVVISILVFAFTGCKKTPEELAKEEEIQKKKVVADHVNSVYQLGGNGLAYFVNMENPKSVLETCFEFKPKEGKASIKFYQHPGIYNLEVNVKNELEYILTYKGKKAYLRLELNGDFPVADGSMQKFYANPILSVPDDKKADGSIGKMDLVYGGVSIRDLHHGRFNTLEECEAQNLADEELSKSLQEQKSTCEGPGCY</sequence>
<dbReference type="PROSITE" id="PS51257">
    <property type="entry name" value="PROKAR_LIPOPROTEIN"/>
    <property type="match status" value="1"/>
</dbReference>
<dbReference type="InterPro" id="IPR030886">
    <property type="entry name" value="Lepto_lipo"/>
</dbReference>